<dbReference type="KEGG" id="cmp:Cha6605_0432"/>
<organism evidence="2 3">
    <name type="scientific">Chamaesiphon minutus (strain ATCC 27169 / PCC 6605)</name>
    <dbReference type="NCBI Taxonomy" id="1173020"/>
    <lineage>
        <taxon>Bacteria</taxon>
        <taxon>Bacillati</taxon>
        <taxon>Cyanobacteriota</taxon>
        <taxon>Cyanophyceae</taxon>
        <taxon>Gomontiellales</taxon>
        <taxon>Chamaesiphonaceae</taxon>
        <taxon>Chamaesiphon</taxon>
    </lineage>
</organism>
<protein>
    <submittedName>
        <fullName evidence="2">Uncharacterized protein</fullName>
    </submittedName>
</protein>
<accession>K9UBB5</accession>
<gene>
    <name evidence="2" type="ORF">Cha6605_0432</name>
</gene>
<dbReference type="eggNOG" id="COG1277">
    <property type="taxonomic scope" value="Bacteria"/>
</dbReference>
<keyword evidence="1" id="KW-0472">Membrane</keyword>
<dbReference type="RefSeq" id="WP_015157920.1">
    <property type="nucleotide sequence ID" value="NC_019697.1"/>
</dbReference>
<evidence type="ECO:0000256" key="1">
    <source>
        <dbReference type="SAM" id="Phobius"/>
    </source>
</evidence>
<dbReference type="EMBL" id="CP003600">
    <property type="protein sequence ID" value="AFY91726.1"/>
    <property type="molecule type" value="Genomic_DNA"/>
</dbReference>
<evidence type="ECO:0000313" key="3">
    <source>
        <dbReference type="Proteomes" id="UP000010366"/>
    </source>
</evidence>
<sequence>MNERDFGLQRVSNSWYRGFDAIYRKELAAWFGTHRWINQSIIWMALTLTPALMVPATTHDRGVAVLTLFLWSGSNMMSIGTVILTQGAIVEEKLTQTLMWIFSKPLSPAGFVLGKFAAYAVFIAAIVIGAPSIFIYVYALFTGLPASISIFNYFIGVLMLYLVVLFVLAFTILLGVLFDRIAAVTALALTIFFSGSSIKSNSQIRWIEPYTVWALQHNSYETMMGNFPSTVWLAMVSAVISIAVILTISIIWMQRSEL</sequence>
<evidence type="ECO:0000313" key="2">
    <source>
        <dbReference type="EMBL" id="AFY91726.1"/>
    </source>
</evidence>
<dbReference type="OrthoDB" id="512726at2"/>
<dbReference type="STRING" id="1173020.Cha6605_0432"/>
<feature type="transmembrane region" description="Helical" evidence="1">
    <location>
        <begin position="181"/>
        <end position="198"/>
    </location>
</feature>
<keyword evidence="1" id="KW-0812">Transmembrane</keyword>
<feature type="transmembrane region" description="Helical" evidence="1">
    <location>
        <begin position="116"/>
        <end position="141"/>
    </location>
</feature>
<dbReference type="HOGENOM" id="CLU_1081334_0_0_3"/>
<keyword evidence="3" id="KW-1185">Reference proteome</keyword>
<dbReference type="Proteomes" id="UP000010366">
    <property type="component" value="Chromosome"/>
</dbReference>
<proteinExistence type="predicted"/>
<feature type="transmembrane region" description="Helical" evidence="1">
    <location>
        <begin position="68"/>
        <end position="89"/>
    </location>
</feature>
<name>K9UBB5_CHAP6</name>
<reference evidence="2 3" key="1">
    <citation type="submission" date="2012-05" db="EMBL/GenBank/DDBJ databases">
        <title>Finished chromosome of genome of Chamaesiphon sp. PCC 6605.</title>
        <authorList>
            <consortium name="US DOE Joint Genome Institute"/>
            <person name="Gugger M."/>
            <person name="Coursin T."/>
            <person name="Rippka R."/>
            <person name="Tandeau De Marsac N."/>
            <person name="Huntemann M."/>
            <person name="Wei C.-L."/>
            <person name="Han J."/>
            <person name="Detter J.C."/>
            <person name="Han C."/>
            <person name="Tapia R."/>
            <person name="Chen A."/>
            <person name="Kyrpides N."/>
            <person name="Mavromatis K."/>
            <person name="Markowitz V."/>
            <person name="Szeto E."/>
            <person name="Ivanova N."/>
            <person name="Pagani I."/>
            <person name="Pati A."/>
            <person name="Goodwin L."/>
            <person name="Nordberg H.P."/>
            <person name="Cantor M.N."/>
            <person name="Hua S.X."/>
            <person name="Woyke T."/>
            <person name="Kerfeld C.A."/>
        </authorList>
    </citation>
    <scope>NUCLEOTIDE SEQUENCE [LARGE SCALE GENOMIC DNA]</scope>
    <source>
        <strain evidence="3">ATCC 27169 / PCC 6605</strain>
    </source>
</reference>
<dbReference type="AlphaFoldDB" id="K9UBB5"/>
<feature type="transmembrane region" description="Helical" evidence="1">
    <location>
        <begin position="231"/>
        <end position="253"/>
    </location>
</feature>
<feature type="transmembrane region" description="Helical" evidence="1">
    <location>
        <begin position="153"/>
        <end position="175"/>
    </location>
</feature>
<keyword evidence="1" id="KW-1133">Transmembrane helix</keyword>